<reference evidence="1 2" key="1">
    <citation type="journal article" date="2022" name="ISME Commun">
        <title>Vulcanimicrobium alpinus gen. nov. sp. nov., the first cultivated representative of the candidate phylum 'Eremiobacterota', is a metabolically versatile aerobic anoxygenic phototroph.</title>
        <authorList>
            <person name="Yabe S."/>
            <person name="Muto K."/>
            <person name="Abe K."/>
            <person name="Yokota A."/>
            <person name="Staudigel H."/>
            <person name="Tebo B.M."/>
        </authorList>
    </citation>
    <scope>NUCLEOTIDE SEQUENCE [LARGE SCALE GENOMIC DNA]</scope>
    <source>
        <strain evidence="1 2">WC8-2</strain>
    </source>
</reference>
<dbReference type="Proteomes" id="UP001317532">
    <property type="component" value="Chromosome"/>
</dbReference>
<proteinExistence type="predicted"/>
<keyword evidence="2" id="KW-1185">Reference proteome</keyword>
<dbReference type="KEGG" id="vab:WPS_18870"/>
<accession>A0AAN2CA14</accession>
<name>A0AAN2CA14_UNVUL</name>
<gene>
    <name evidence="1" type="ORF">WPS_18870</name>
</gene>
<evidence type="ECO:0000313" key="2">
    <source>
        <dbReference type="Proteomes" id="UP001317532"/>
    </source>
</evidence>
<organism evidence="1 2">
    <name type="scientific">Vulcanimicrobium alpinum</name>
    <dbReference type="NCBI Taxonomy" id="3016050"/>
    <lineage>
        <taxon>Bacteria</taxon>
        <taxon>Bacillati</taxon>
        <taxon>Vulcanimicrobiota</taxon>
        <taxon>Vulcanimicrobiia</taxon>
        <taxon>Vulcanimicrobiales</taxon>
        <taxon>Vulcanimicrobiaceae</taxon>
        <taxon>Vulcanimicrobium</taxon>
    </lineage>
</organism>
<evidence type="ECO:0008006" key="3">
    <source>
        <dbReference type="Google" id="ProtNLM"/>
    </source>
</evidence>
<dbReference type="EMBL" id="AP025523">
    <property type="protein sequence ID" value="BDE06611.1"/>
    <property type="molecule type" value="Genomic_DNA"/>
</dbReference>
<dbReference type="Pfam" id="PF04250">
    <property type="entry name" value="DUF429"/>
    <property type="match status" value="1"/>
</dbReference>
<dbReference type="InterPro" id="IPR008306">
    <property type="entry name" value="UCP018008"/>
</dbReference>
<protein>
    <recommendedName>
        <fullName evidence="3">DUF429 domain-containing protein</fullName>
    </recommendedName>
</protein>
<dbReference type="PIRSF" id="PIRSF018008">
    <property type="entry name" value="UCP018008"/>
    <property type="match status" value="1"/>
</dbReference>
<dbReference type="AlphaFoldDB" id="A0AAN2CA14"/>
<dbReference type="RefSeq" id="WP_317994263.1">
    <property type="nucleotide sequence ID" value="NZ_AP025523.1"/>
</dbReference>
<evidence type="ECO:0000313" key="1">
    <source>
        <dbReference type="EMBL" id="BDE06611.1"/>
    </source>
</evidence>
<dbReference type="InterPro" id="IPR007362">
    <property type="entry name" value="DUF429"/>
</dbReference>
<sequence length="261" mass="28359">MNAPRFLGLDLAWSAANPSGLAALDGEGTLFALRADLRGDDQILDWVRAHLGTGGGAIAIDMPTIVTNRSGRRCCEAELARDFARHHAGPYPANLARFPDGGRARALLDRLRADGVVETLEIAPHDRRTVAFEAFPHPAAVRLFGLERVIPYKKKRRAWPAVLDAWARYRSLLGTLRDADPPLCIPAELLPARLPDSSKYKAWDDKIDAVMCAYVASFVWRHGTASGRVVVYGDMDGGHIVVPACAAVAREAAASRVHLVP</sequence>